<dbReference type="CDD" id="cd07599">
    <property type="entry name" value="BAR_Rvs167p"/>
    <property type="match status" value="1"/>
</dbReference>
<reference evidence="3 4" key="1">
    <citation type="submission" date="2019-03" db="EMBL/GenBank/DDBJ databases">
        <title>Rhodosporidium diobovatum UCD-FST 08-225 genome sequencing, assembly, and annotation.</title>
        <authorList>
            <person name="Fakankun I.U."/>
            <person name="Fristensky B."/>
            <person name="Levin D.B."/>
        </authorList>
    </citation>
    <scope>NUCLEOTIDE SEQUENCE [LARGE SCALE GENOMIC DNA]</scope>
    <source>
        <strain evidence="3 4">UCD-FST 08-225</strain>
    </source>
</reference>
<evidence type="ECO:0000259" key="2">
    <source>
        <dbReference type="PROSITE" id="PS51021"/>
    </source>
</evidence>
<dbReference type="PANTHER" id="PTHR47174:SF1">
    <property type="entry name" value="REDUCED VIABILITY UPON STARVATION PROTEIN 167"/>
    <property type="match status" value="1"/>
</dbReference>
<dbReference type="Gene3D" id="1.20.1270.60">
    <property type="entry name" value="Arfaptin homology (AH) domain/BAR domain"/>
    <property type="match status" value="1"/>
</dbReference>
<dbReference type="GO" id="GO:0043332">
    <property type="term" value="C:mating projection tip"/>
    <property type="evidence" value="ECO:0007669"/>
    <property type="project" value="TreeGrafter"/>
</dbReference>
<gene>
    <name evidence="3" type="ORF">DMC30DRAFT_451839</name>
</gene>
<dbReference type="GO" id="GO:0006897">
    <property type="term" value="P:endocytosis"/>
    <property type="evidence" value="ECO:0007669"/>
    <property type="project" value="InterPro"/>
</dbReference>
<feature type="region of interest" description="Disordered" evidence="1">
    <location>
        <begin position="379"/>
        <end position="400"/>
    </location>
</feature>
<feature type="compositionally biased region" description="Polar residues" evidence="1">
    <location>
        <begin position="390"/>
        <end position="400"/>
    </location>
</feature>
<comment type="caution">
    <text evidence="3">The sequence shown here is derived from an EMBL/GenBank/DDBJ whole genome shotgun (WGS) entry which is preliminary data.</text>
</comment>
<feature type="region of interest" description="Disordered" evidence="1">
    <location>
        <begin position="220"/>
        <end position="248"/>
    </location>
</feature>
<dbReference type="OrthoDB" id="2159336at2759"/>
<dbReference type="InterPro" id="IPR004148">
    <property type="entry name" value="BAR_dom"/>
</dbReference>
<dbReference type="InterPro" id="IPR046982">
    <property type="entry name" value="BIN3/RVS161-like"/>
</dbReference>
<feature type="region of interest" description="Disordered" evidence="1">
    <location>
        <begin position="272"/>
        <end position="300"/>
    </location>
</feature>
<dbReference type="GO" id="GO:1990528">
    <property type="term" value="C:Rvs161p-Rvs167p complex"/>
    <property type="evidence" value="ECO:0007669"/>
    <property type="project" value="TreeGrafter"/>
</dbReference>
<dbReference type="Pfam" id="PF03114">
    <property type="entry name" value="BAR"/>
    <property type="match status" value="1"/>
</dbReference>
<accession>A0A5C5FVB0</accession>
<dbReference type="GO" id="GO:0097320">
    <property type="term" value="P:plasma membrane tubulation"/>
    <property type="evidence" value="ECO:0007669"/>
    <property type="project" value="TreeGrafter"/>
</dbReference>
<dbReference type="EMBL" id="SOZI01000089">
    <property type="protein sequence ID" value="TNY19621.1"/>
    <property type="molecule type" value="Genomic_DNA"/>
</dbReference>
<evidence type="ECO:0000313" key="4">
    <source>
        <dbReference type="Proteomes" id="UP000311382"/>
    </source>
</evidence>
<evidence type="ECO:0000313" key="3">
    <source>
        <dbReference type="EMBL" id="TNY19621.1"/>
    </source>
</evidence>
<feature type="domain" description="BAR" evidence="2">
    <location>
        <begin position="1"/>
        <end position="187"/>
    </location>
</feature>
<evidence type="ECO:0000256" key="1">
    <source>
        <dbReference type="SAM" id="MobiDB-lite"/>
    </source>
</evidence>
<sequence length="400" mass="43436">MLSSGAGFATAFTALLTPFDGEGALTARFPQAETTLRNIDHYHELMGELRDAVQPELELVDARVTAPLKEYQELLKKIRKTITKREHKLVDFDRHNNSYSKLKDKKEKSLSDEKNLFKYEQELELATQEYEHYNNMLKAEIPHFLALSTSLITPIFQTFYYIEVGVLYTLLEKMQAFTGQTYGDLSVEGLETMHFERSGDAPERIEGLSITKRFTSTARFMSQHRTSSGSSAAPSSTLGRTASYSSSSTGTGYGAVAGSTVGAPPPAYTPPAAGAGAAGGAAGAAGKRAPPPPPGRPGAQQREYVTALYDYAATRGMTVVMLAATAPKRAQMVHIAGTKSIWSQAAVSLREYREKSPILHAMVDHVPMHAVTAEKKAYHPSRPCSLGASRITSPARSPAS</sequence>
<dbReference type="InterPro" id="IPR027267">
    <property type="entry name" value="AH/BAR_dom_sf"/>
</dbReference>
<organism evidence="3 4">
    <name type="scientific">Rhodotorula diobovata</name>
    <dbReference type="NCBI Taxonomy" id="5288"/>
    <lineage>
        <taxon>Eukaryota</taxon>
        <taxon>Fungi</taxon>
        <taxon>Dikarya</taxon>
        <taxon>Basidiomycota</taxon>
        <taxon>Pucciniomycotina</taxon>
        <taxon>Microbotryomycetes</taxon>
        <taxon>Sporidiobolales</taxon>
        <taxon>Sporidiobolaceae</taxon>
        <taxon>Rhodotorula</taxon>
    </lineage>
</organism>
<dbReference type="PROSITE" id="PS51021">
    <property type="entry name" value="BAR"/>
    <property type="match status" value="1"/>
</dbReference>
<dbReference type="SUPFAM" id="SSF103657">
    <property type="entry name" value="BAR/IMD domain-like"/>
    <property type="match status" value="1"/>
</dbReference>
<protein>
    <recommendedName>
        <fullName evidence="2">BAR domain-containing protein</fullName>
    </recommendedName>
</protein>
<proteinExistence type="predicted"/>
<dbReference type="STRING" id="5288.A0A5C5FVB0"/>
<feature type="non-terminal residue" evidence="3">
    <location>
        <position position="1"/>
    </location>
</feature>
<dbReference type="GO" id="GO:0030479">
    <property type="term" value="C:actin cortical patch"/>
    <property type="evidence" value="ECO:0007669"/>
    <property type="project" value="TreeGrafter"/>
</dbReference>
<name>A0A5C5FVB0_9BASI</name>
<dbReference type="Proteomes" id="UP000311382">
    <property type="component" value="Unassembled WGS sequence"/>
</dbReference>
<feature type="compositionally biased region" description="Low complexity" evidence="1">
    <location>
        <begin position="227"/>
        <end position="248"/>
    </location>
</feature>
<dbReference type="AlphaFoldDB" id="A0A5C5FVB0"/>
<dbReference type="GO" id="GO:0008289">
    <property type="term" value="F:lipid binding"/>
    <property type="evidence" value="ECO:0007669"/>
    <property type="project" value="TreeGrafter"/>
</dbReference>
<dbReference type="GO" id="GO:0051666">
    <property type="term" value="P:actin cortical patch localization"/>
    <property type="evidence" value="ECO:0007669"/>
    <property type="project" value="InterPro"/>
</dbReference>
<dbReference type="PANTHER" id="PTHR47174">
    <property type="entry name" value="BRIDGING INTEGRATOR 3"/>
    <property type="match status" value="1"/>
</dbReference>
<keyword evidence="4" id="KW-1185">Reference proteome</keyword>
<dbReference type="GO" id="GO:0031097">
    <property type="term" value="C:medial cortex"/>
    <property type="evidence" value="ECO:0007669"/>
    <property type="project" value="TreeGrafter"/>
</dbReference>